<dbReference type="Proteomes" id="UP001595648">
    <property type="component" value="Unassembled WGS sequence"/>
</dbReference>
<comment type="caution">
    <text evidence="1">The sequence shown here is derived from an EMBL/GenBank/DDBJ whole genome shotgun (WGS) entry which is preliminary data.</text>
</comment>
<organism evidence="1 2">
    <name type="scientific">Mesorhizobium cantuariense</name>
    <dbReference type="NCBI Taxonomy" id="1300275"/>
    <lineage>
        <taxon>Bacteria</taxon>
        <taxon>Pseudomonadati</taxon>
        <taxon>Pseudomonadota</taxon>
        <taxon>Alphaproteobacteria</taxon>
        <taxon>Hyphomicrobiales</taxon>
        <taxon>Phyllobacteriaceae</taxon>
        <taxon>Mesorhizobium</taxon>
    </lineage>
</organism>
<gene>
    <name evidence="1" type="ORF">ACFOJ9_13125</name>
</gene>
<sequence>MTHPNSHKMTPFELPASFGDEAQPTADFIEVDPREHALDCLTDYADLLYGDIVLVPVANGEPDWKNTTRDTIEKFAGDWTELKPEDVPRLGVLTDSFARFLGHGDDVSVVTLWRGGTPDVRQIGGDDCLTALCLITEALIDDEPLKVLGAMKPKASPKANLTKADNDNQEVFLINPADWHGKPVPRREWFIEDMIPMRQVTIFQRQSMSRRYHCLWNSAWSSICLLATPNQPPVQVPNARSPSMRLRFSGSVRIT</sequence>
<name>A0ABV7MQ16_9HYPH</name>
<dbReference type="RefSeq" id="WP_378979262.1">
    <property type="nucleotide sequence ID" value="NZ_JBHRVD010000001.1"/>
</dbReference>
<evidence type="ECO:0000313" key="1">
    <source>
        <dbReference type="EMBL" id="MFC3322718.1"/>
    </source>
</evidence>
<reference evidence="2" key="1">
    <citation type="journal article" date="2019" name="Int. J. Syst. Evol. Microbiol.">
        <title>The Global Catalogue of Microorganisms (GCM) 10K type strain sequencing project: providing services to taxonomists for standard genome sequencing and annotation.</title>
        <authorList>
            <consortium name="The Broad Institute Genomics Platform"/>
            <consortium name="The Broad Institute Genome Sequencing Center for Infectious Disease"/>
            <person name="Wu L."/>
            <person name="Ma J."/>
        </authorList>
    </citation>
    <scope>NUCLEOTIDE SEQUENCE [LARGE SCALE GENOMIC DNA]</scope>
    <source>
        <strain evidence="2">ICMP 19515</strain>
    </source>
</reference>
<protein>
    <submittedName>
        <fullName evidence="1">Uncharacterized protein</fullName>
    </submittedName>
</protein>
<keyword evidence="2" id="KW-1185">Reference proteome</keyword>
<dbReference type="EMBL" id="JBHRVD010000001">
    <property type="protein sequence ID" value="MFC3322718.1"/>
    <property type="molecule type" value="Genomic_DNA"/>
</dbReference>
<accession>A0ABV7MQ16</accession>
<evidence type="ECO:0000313" key="2">
    <source>
        <dbReference type="Proteomes" id="UP001595648"/>
    </source>
</evidence>
<proteinExistence type="predicted"/>